<dbReference type="EMBL" id="KB308420">
    <property type="protein sequence ID" value="ELT97923.1"/>
    <property type="molecule type" value="Genomic_DNA"/>
</dbReference>
<name>R7TVL5_CAPTE</name>
<reference evidence="2 4" key="2">
    <citation type="journal article" date="2013" name="Nature">
        <title>Insights into bilaterian evolution from three spiralian genomes.</title>
        <authorList>
            <person name="Simakov O."/>
            <person name="Marletaz F."/>
            <person name="Cho S.J."/>
            <person name="Edsinger-Gonzales E."/>
            <person name="Havlak P."/>
            <person name="Hellsten U."/>
            <person name="Kuo D.H."/>
            <person name="Larsson T."/>
            <person name="Lv J."/>
            <person name="Arendt D."/>
            <person name="Savage R."/>
            <person name="Osoegawa K."/>
            <person name="de Jong P."/>
            <person name="Grimwood J."/>
            <person name="Chapman J.A."/>
            <person name="Shapiro H."/>
            <person name="Aerts A."/>
            <person name="Otillar R.P."/>
            <person name="Terry A.Y."/>
            <person name="Boore J.L."/>
            <person name="Grigoriev I.V."/>
            <person name="Lindberg D.R."/>
            <person name="Seaver E.C."/>
            <person name="Weisblat D.A."/>
            <person name="Putnam N.H."/>
            <person name="Rokhsar D.S."/>
        </authorList>
    </citation>
    <scope>NUCLEOTIDE SEQUENCE</scope>
    <source>
        <strain evidence="2 4">I ESC-2004</strain>
    </source>
</reference>
<reference evidence="3" key="3">
    <citation type="submission" date="2015-06" db="UniProtKB">
        <authorList>
            <consortium name="EnsemblMetazoa"/>
        </authorList>
    </citation>
    <scope>IDENTIFICATION</scope>
</reference>
<organism evidence="2">
    <name type="scientific">Capitella teleta</name>
    <name type="common">Polychaete worm</name>
    <dbReference type="NCBI Taxonomy" id="283909"/>
    <lineage>
        <taxon>Eukaryota</taxon>
        <taxon>Metazoa</taxon>
        <taxon>Spiralia</taxon>
        <taxon>Lophotrochozoa</taxon>
        <taxon>Annelida</taxon>
        <taxon>Polychaeta</taxon>
        <taxon>Sedentaria</taxon>
        <taxon>Scolecida</taxon>
        <taxon>Capitellidae</taxon>
        <taxon>Capitella</taxon>
    </lineage>
</organism>
<dbReference type="AlphaFoldDB" id="R7TVL5"/>
<dbReference type="EMBL" id="AMQN01010694">
    <property type="status" value="NOT_ANNOTATED_CDS"/>
    <property type="molecule type" value="Genomic_DNA"/>
</dbReference>
<reference evidence="4" key="1">
    <citation type="submission" date="2012-12" db="EMBL/GenBank/DDBJ databases">
        <authorList>
            <person name="Hellsten U."/>
            <person name="Grimwood J."/>
            <person name="Chapman J.A."/>
            <person name="Shapiro H."/>
            <person name="Aerts A."/>
            <person name="Otillar R.P."/>
            <person name="Terry A.Y."/>
            <person name="Boore J.L."/>
            <person name="Simakov O."/>
            <person name="Marletaz F."/>
            <person name="Cho S.-J."/>
            <person name="Edsinger-Gonzales E."/>
            <person name="Havlak P."/>
            <person name="Kuo D.-H."/>
            <person name="Larsson T."/>
            <person name="Lv J."/>
            <person name="Arendt D."/>
            <person name="Savage R."/>
            <person name="Osoegawa K."/>
            <person name="de Jong P."/>
            <person name="Lindberg D.R."/>
            <person name="Seaver E.C."/>
            <person name="Weisblat D.A."/>
            <person name="Putnam N.H."/>
            <person name="Grigoriev I.V."/>
            <person name="Rokhsar D.S."/>
        </authorList>
    </citation>
    <scope>NUCLEOTIDE SEQUENCE</scope>
    <source>
        <strain evidence="4">I ESC-2004</strain>
    </source>
</reference>
<dbReference type="Proteomes" id="UP000014760">
    <property type="component" value="Unassembled WGS sequence"/>
</dbReference>
<keyword evidence="4" id="KW-1185">Reference proteome</keyword>
<evidence type="ECO:0000256" key="1">
    <source>
        <dbReference type="SAM" id="MobiDB-lite"/>
    </source>
</evidence>
<proteinExistence type="predicted"/>
<sequence length="190" mass="20368">MGDSNGRLGSIGSGWEPAVACGVERGWTAGGQPGELLNDLVKKQRIDRCRCGKDTADAADAGVVNAESSGLLMYHFGDNKSIRGNINIMKTEMRPTNASHSGTCSTRHVTPEQAKCGGVNQSAPAAPHPPLRLPVTKESLASISIPPNNRHIKKKENQMSCHNTKKQPVRNGNTKYKEVKKASISKVNIT</sequence>
<gene>
    <name evidence="2" type="ORF">CAPTEDRAFT_198444</name>
</gene>
<accession>R7TVL5</accession>
<evidence type="ECO:0000313" key="2">
    <source>
        <dbReference type="EMBL" id="ELT97923.1"/>
    </source>
</evidence>
<protein>
    <submittedName>
        <fullName evidence="2 3">Uncharacterized protein</fullName>
    </submittedName>
</protein>
<dbReference type="EnsemblMetazoa" id="CapteT198444">
    <property type="protein sequence ID" value="CapteP198444"/>
    <property type="gene ID" value="CapteG198444"/>
</dbReference>
<feature type="region of interest" description="Disordered" evidence="1">
    <location>
        <begin position="143"/>
        <end position="171"/>
    </location>
</feature>
<dbReference type="HOGENOM" id="CLU_1429275_0_0_1"/>
<evidence type="ECO:0000313" key="4">
    <source>
        <dbReference type="Proteomes" id="UP000014760"/>
    </source>
</evidence>
<evidence type="ECO:0000313" key="3">
    <source>
        <dbReference type="EnsemblMetazoa" id="CapteP198444"/>
    </source>
</evidence>